<evidence type="ECO:0000313" key="2">
    <source>
        <dbReference type="Proteomes" id="UP001164286"/>
    </source>
</evidence>
<evidence type="ECO:0008006" key="3">
    <source>
        <dbReference type="Google" id="ProtNLM"/>
    </source>
</evidence>
<feature type="non-terminal residue" evidence="1">
    <location>
        <position position="229"/>
    </location>
</feature>
<dbReference type="Pfam" id="PF01344">
    <property type="entry name" value="Kelch_1"/>
    <property type="match status" value="1"/>
</dbReference>
<accession>A0AA38H9K6</accession>
<organism evidence="1 2">
    <name type="scientific">Dioszegia hungarica</name>
    <dbReference type="NCBI Taxonomy" id="4972"/>
    <lineage>
        <taxon>Eukaryota</taxon>
        <taxon>Fungi</taxon>
        <taxon>Dikarya</taxon>
        <taxon>Basidiomycota</taxon>
        <taxon>Agaricomycotina</taxon>
        <taxon>Tremellomycetes</taxon>
        <taxon>Tremellales</taxon>
        <taxon>Bulleribasidiaceae</taxon>
        <taxon>Dioszegia</taxon>
    </lineage>
</organism>
<comment type="caution">
    <text evidence="1">The sequence shown here is derived from an EMBL/GenBank/DDBJ whole genome shotgun (WGS) entry which is preliminary data.</text>
</comment>
<dbReference type="SUPFAM" id="SSF117281">
    <property type="entry name" value="Kelch motif"/>
    <property type="match status" value="1"/>
</dbReference>
<sequence length="229" mass="23696">LIIRWGAASMYIPSPPSILISGGKTPSPDGGTYSSSPNSPDVIRLSLLSNFSTSSAPYELLNTTSSPAYAWHTLSLTSYNTSALSFGGDGGPSTALPAGTDSSWLLSIPDGAPPGFAQQSSSWANQPQRRILHSAATGPDGMVYITGGQRNDGSGLILSDAYALNANTSTFTPLPNLPRGTAHHLSAFLPNGTLIVFGGIYTSTITGNPTLSETSTIYSLDTKAATPAW</sequence>
<dbReference type="EMBL" id="JAKWFO010000006">
    <property type="protein sequence ID" value="KAI9634974.1"/>
    <property type="molecule type" value="Genomic_DNA"/>
</dbReference>
<dbReference type="InterPro" id="IPR015915">
    <property type="entry name" value="Kelch-typ_b-propeller"/>
</dbReference>
<feature type="non-terminal residue" evidence="1">
    <location>
        <position position="1"/>
    </location>
</feature>
<dbReference type="InterPro" id="IPR006652">
    <property type="entry name" value="Kelch_1"/>
</dbReference>
<reference evidence="1" key="1">
    <citation type="journal article" date="2022" name="G3 (Bethesda)">
        <title>High quality genome of the basidiomycete yeast Dioszegia hungarica PDD-24b-2 isolated from cloud water.</title>
        <authorList>
            <person name="Jarrige D."/>
            <person name="Haridas S."/>
            <person name="Bleykasten-Grosshans C."/>
            <person name="Joly M."/>
            <person name="Nadalig T."/>
            <person name="Sancelme M."/>
            <person name="Vuilleumier S."/>
            <person name="Grigoriev I.V."/>
            <person name="Amato P."/>
            <person name="Bringel F."/>
        </authorList>
    </citation>
    <scope>NUCLEOTIDE SEQUENCE</scope>
    <source>
        <strain evidence="1">PDD-24b-2</strain>
    </source>
</reference>
<name>A0AA38H9K6_9TREE</name>
<protein>
    <recommendedName>
        <fullName evidence="3">Galactose oxidase</fullName>
    </recommendedName>
</protein>
<proteinExistence type="predicted"/>
<dbReference type="RefSeq" id="XP_052944751.1">
    <property type="nucleotide sequence ID" value="XM_053093709.1"/>
</dbReference>
<dbReference type="GeneID" id="77732914"/>
<evidence type="ECO:0000313" key="1">
    <source>
        <dbReference type="EMBL" id="KAI9634974.1"/>
    </source>
</evidence>
<dbReference type="Proteomes" id="UP001164286">
    <property type="component" value="Unassembled WGS sequence"/>
</dbReference>
<dbReference type="AlphaFoldDB" id="A0AA38H9K6"/>
<dbReference type="Gene3D" id="2.120.10.80">
    <property type="entry name" value="Kelch-type beta propeller"/>
    <property type="match status" value="1"/>
</dbReference>
<gene>
    <name evidence="1" type="ORF">MKK02DRAFT_9307</name>
</gene>
<keyword evidence="2" id="KW-1185">Reference proteome</keyword>